<feature type="chain" id="PRO_5046014480" description="DUF4840 domain-containing protein" evidence="1">
    <location>
        <begin position="20"/>
        <end position="196"/>
    </location>
</feature>
<dbReference type="RefSeq" id="WP_244717247.1">
    <property type="nucleotide sequence ID" value="NZ_CP095049.1"/>
</dbReference>
<feature type="signal peptide" evidence="1">
    <location>
        <begin position="1"/>
        <end position="19"/>
    </location>
</feature>
<protein>
    <recommendedName>
        <fullName evidence="4">DUF4840 domain-containing protein</fullName>
    </recommendedName>
</protein>
<dbReference type="Proteomes" id="UP000831785">
    <property type="component" value="Chromosome"/>
</dbReference>
<evidence type="ECO:0000313" key="3">
    <source>
        <dbReference type="Proteomes" id="UP000831785"/>
    </source>
</evidence>
<name>A0ABY4FAA7_9BACT</name>
<organism evidence="2 3">
    <name type="scientific">Hymenobacter cellulosivorans</name>
    <dbReference type="NCBI Taxonomy" id="2932249"/>
    <lineage>
        <taxon>Bacteria</taxon>
        <taxon>Pseudomonadati</taxon>
        <taxon>Bacteroidota</taxon>
        <taxon>Cytophagia</taxon>
        <taxon>Cytophagales</taxon>
        <taxon>Hymenobacteraceae</taxon>
        <taxon>Hymenobacter</taxon>
    </lineage>
</organism>
<keyword evidence="1" id="KW-0732">Signal</keyword>
<proteinExistence type="predicted"/>
<evidence type="ECO:0008006" key="4">
    <source>
        <dbReference type="Google" id="ProtNLM"/>
    </source>
</evidence>
<keyword evidence="3" id="KW-1185">Reference proteome</keyword>
<reference evidence="2 3" key="1">
    <citation type="submission" date="2022-04" db="EMBL/GenBank/DDBJ databases">
        <title>Hymenobacter sp. isolated from the air.</title>
        <authorList>
            <person name="Won M."/>
            <person name="Lee C.-M."/>
            <person name="Woen H.-Y."/>
            <person name="Kwon S.-W."/>
        </authorList>
    </citation>
    <scope>NUCLEOTIDE SEQUENCE [LARGE SCALE GENOMIC DNA]</scope>
    <source>
        <strain evidence="3">5116 S-27</strain>
    </source>
</reference>
<evidence type="ECO:0000313" key="2">
    <source>
        <dbReference type="EMBL" id="UOQ52859.1"/>
    </source>
</evidence>
<sequence length="196" mass="21139">MKKIIFGLLLLVAFGGTLSSCKEDSAIPAPAVESVPLVLPQITTGKDFFNILAARAATNTNPTRPIFEFTLAPNQQRDLKLQTIEVYKSFRRGDLLGPRVKVGDYSSFPATVSLTSTEALKDLQRYTGTSLVSVIPPGGPDVTNILLSPNDAIVFTFEYIVEGGRRIVLTPVNSMNIPSGTQILAPYAAVAVFRNP</sequence>
<dbReference type="EMBL" id="CP095049">
    <property type="protein sequence ID" value="UOQ52859.1"/>
    <property type="molecule type" value="Genomic_DNA"/>
</dbReference>
<dbReference type="PROSITE" id="PS51257">
    <property type="entry name" value="PROKAR_LIPOPROTEIN"/>
    <property type="match status" value="1"/>
</dbReference>
<gene>
    <name evidence="2" type="ORF">MUN80_24345</name>
</gene>
<accession>A0ABY4FAA7</accession>
<evidence type="ECO:0000256" key="1">
    <source>
        <dbReference type="SAM" id="SignalP"/>
    </source>
</evidence>